<comment type="subcellular location">
    <subcellularLocation>
        <location evidence="1">Membrane</location>
        <topology evidence="1">Single-pass membrane protein</topology>
    </subcellularLocation>
</comment>
<keyword evidence="3 7" id="KW-0812">Transmembrane</keyword>
<dbReference type="PANTHER" id="PTHR23319:SF4">
    <property type="entry name" value="GRAM DOMAIN CONTAINING 1B, ISOFORM E"/>
    <property type="match status" value="1"/>
</dbReference>
<dbReference type="PANTHER" id="PTHR23319">
    <property type="entry name" value="GRAM DOMAIN CONTAINING 1B, ISOFORM E"/>
    <property type="match status" value="1"/>
</dbReference>
<dbReference type="Proteomes" id="UP001329825">
    <property type="component" value="Chromosome 1"/>
</dbReference>
<evidence type="ECO:0000256" key="1">
    <source>
        <dbReference type="ARBA" id="ARBA00004167"/>
    </source>
</evidence>
<keyword evidence="4 7" id="KW-1133">Transmembrane helix</keyword>
<evidence type="ECO:0000256" key="5">
    <source>
        <dbReference type="ARBA" id="ARBA00023136"/>
    </source>
</evidence>
<feature type="region of interest" description="Disordered" evidence="6">
    <location>
        <begin position="807"/>
        <end position="827"/>
    </location>
</feature>
<evidence type="ECO:0000256" key="7">
    <source>
        <dbReference type="SAM" id="Phobius"/>
    </source>
</evidence>
<dbReference type="InterPro" id="IPR051482">
    <property type="entry name" value="Cholesterol_transport"/>
</dbReference>
<gene>
    <name evidence="9" type="ORF">IL334_000695</name>
</gene>
<dbReference type="Pfam" id="PF02893">
    <property type="entry name" value="GRAM"/>
    <property type="match status" value="1"/>
</dbReference>
<feature type="transmembrane region" description="Helical" evidence="7">
    <location>
        <begin position="779"/>
        <end position="797"/>
    </location>
</feature>
<dbReference type="InterPro" id="IPR011993">
    <property type="entry name" value="PH-like_dom_sf"/>
</dbReference>
<dbReference type="EMBL" id="CP141881">
    <property type="protein sequence ID" value="WRT63770.1"/>
    <property type="molecule type" value="Genomic_DNA"/>
</dbReference>
<dbReference type="InterPro" id="IPR004182">
    <property type="entry name" value="GRAM"/>
</dbReference>
<dbReference type="PROSITE" id="PS51778">
    <property type="entry name" value="VAST"/>
    <property type="match status" value="1"/>
</dbReference>
<dbReference type="Pfam" id="PF16016">
    <property type="entry name" value="VASt"/>
    <property type="match status" value="1"/>
</dbReference>
<evidence type="ECO:0000256" key="6">
    <source>
        <dbReference type="SAM" id="MobiDB-lite"/>
    </source>
</evidence>
<keyword evidence="10" id="KW-1185">Reference proteome</keyword>
<dbReference type="SMART" id="SM00568">
    <property type="entry name" value="GRAM"/>
    <property type="match status" value="1"/>
</dbReference>
<feature type="compositionally biased region" description="Basic and acidic residues" evidence="6">
    <location>
        <begin position="297"/>
        <end position="310"/>
    </location>
</feature>
<feature type="region of interest" description="Disordered" evidence="6">
    <location>
        <begin position="475"/>
        <end position="506"/>
    </location>
</feature>
<name>A0ABZ1CRD9_9TREE</name>
<evidence type="ECO:0000313" key="10">
    <source>
        <dbReference type="Proteomes" id="UP001329825"/>
    </source>
</evidence>
<sequence length="898" mass="97650">MPSILSRFKRSPSTSSSNGDLAEESRSRRSSVVSSNYTYEEGEQHITSPGRSKIAVPPGPGGSIFVENFSDNNQNQNQNTSSSPVKRQITPSPRDRPAPLNVPVSNSNPPIQPLGTPKLVLTEEGSNSPRSFNSSPVVTSPTKVDRTRPTLGLGISNTDRDTTEDDLETPTAYDHSYKEMSLPVDSTTRVRSGSIISSNGGHSRRGSILSRTTKDATSPPLSPEGLHPVDSRQTSGSKKSRKRRTKSITSTSGQSGIAAALAKGGLHITGPVVSDDFLKSMHIKPRHRSKRSPFLTSRKDGDDDGGHGEEINGEDDFEGDDFDDDDDDSSSDLGDDLPVTGFAVASNKRNADFHALFPSIDDGDYLIEDYGCALSKDILLQGRLYVSENHLCFHANILGWVTDVVVAFADIRTIEKKMTALVIPNAIQVTTGNAKYTFASLIARDSTYDVMMNIWRLCNPNAVMSSVSLAQTNVGSRPGSVAGDDADAPNSGGNKEGGASKGHGPTQCACGKEGKHYGETALDTTFHSTPEKIYELMFNSGWFKTFLSDNQKLRDIESSEWKPMGPSDPLLTRSTSYIKPLNGSIGPKQTKCHIVDEHDHVDYDDYISLITTTKTPDVPSGGVFSVKTRTCLMWAGKNATKVVVTTTVEWTGKSWVKGIIEKSCIEGQKTYHDDLETGMRQYIKENASEFAGEGGEDEDEVAEIESKEAAEKGAGENVSEAQKYANDQAKKQRKEQDLGLLQSGIDSLVAGIKAIFSGIKGIFDSVEDMLEDTPFKLSNLLAILIILLVISNVYTYLKIDKKASSTRRSKKLSPSHKRDEYGNGDISGGIEDIEEAVKRVLRQKASSQTPKEESIELLKILDNVESRVNKLRDDIASIEFDNLITKPSEGSGTLNDLD</sequence>
<proteinExistence type="inferred from homology"/>
<dbReference type="RefSeq" id="XP_062788510.1">
    <property type="nucleotide sequence ID" value="XM_062932459.1"/>
</dbReference>
<evidence type="ECO:0000313" key="9">
    <source>
        <dbReference type="EMBL" id="WRT63770.1"/>
    </source>
</evidence>
<reference evidence="9 10" key="1">
    <citation type="submission" date="2024-01" db="EMBL/GenBank/DDBJ databases">
        <title>Comparative genomics of Cryptococcus and Kwoniella reveals pathogenesis evolution and contrasting modes of karyotype evolution via chromosome fusion or intercentromeric recombination.</title>
        <authorList>
            <person name="Coelho M.A."/>
            <person name="David-Palma M."/>
            <person name="Shea T."/>
            <person name="Bowers K."/>
            <person name="McGinley-Smith S."/>
            <person name="Mohammad A.W."/>
            <person name="Gnirke A."/>
            <person name="Yurkov A.M."/>
            <person name="Nowrousian M."/>
            <person name="Sun S."/>
            <person name="Cuomo C.A."/>
            <person name="Heitman J."/>
        </authorList>
    </citation>
    <scope>NUCLEOTIDE SEQUENCE [LARGE SCALE GENOMIC DNA]</scope>
    <source>
        <strain evidence="9">CBS 11374</strain>
    </source>
</reference>
<evidence type="ECO:0000256" key="4">
    <source>
        <dbReference type="ARBA" id="ARBA00022989"/>
    </source>
</evidence>
<feature type="compositionally biased region" description="Polar residues" evidence="6">
    <location>
        <begin position="124"/>
        <end position="142"/>
    </location>
</feature>
<feature type="compositionally biased region" description="Acidic residues" evidence="6">
    <location>
        <begin position="311"/>
        <end position="335"/>
    </location>
</feature>
<organism evidence="9 10">
    <name type="scientific">Kwoniella shivajii</name>
    <dbReference type="NCBI Taxonomy" id="564305"/>
    <lineage>
        <taxon>Eukaryota</taxon>
        <taxon>Fungi</taxon>
        <taxon>Dikarya</taxon>
        <taxon>Basidiomycota</taxon>
        <taxon>Agaricomycotina</taxon>
        <taxon>Tremellomycetes</taxon>
        <taxon>Tremellales</taxon>
        <taxon>Cryptococcaceae</taxon>
        <taxon>Kwoniella</taxon>
    </lineage>
</organism>
<evidence type="ECO:0000256" key="3">
    <source>
        <dbReference type="ARBA" id="ARBA00022692"/>
    </source>
</evidence>
<dbReference type="Gene3D" id="2.30.29.30">
    <property type="entry name" value="Pleckstrin-homology domain (PH domain)/Phosphotyrosine-binding domain (PTB)"/>
    <property type="match status" value="1"/>
</dbReference>
<feature type="region of interest" description="Disordered" evidence="6">
    <location>
        <begin position="284"/>
        <end position="335"/>
    </location>
</feature>
<evidence type="ECO:0000256" key="2">
    <source>
        <dbReference type="ARBA" id="ARBA00006582"/>
    </source>
</evidence>
<feature type="compositionally biased region" description="Polar residues" evidence="6">
    <location>
        <begin position="80"/>
        <end position="91"/>
    </location>
</feature>
<feature type="region of interest" description="Disordered" evidence="6">
    <location>
        <begin position="1"/>
        <end position="254"/>
    </location>
</feature>
<protein>
    <recommendedName>
        <fullName evidence="8">VASt domain-containing protein</fullName>
    </recommendedName>
</protein>
<accession>A0ABZ1CRD9</accession>
<evidence type="ECO:0000259" key="8">
    <source>
        <dbReference type="PROSITE" id="PS51778"/>
    </source>
</evidence>
<feature type="region of interest" description="Disordered" evidence="6">
    <location>
        <begin position="709"/>
        <end position="729"/>
    </location>
</feature>
<dbReference type="GeneID" id="87952826"/>
<feature type="domain" description="VASt" evidence="8">
    <location>
        <begin position="516"/>
        <end position="687"/>
    </location>
</feature>
<dbReference type="CDD" id="cd13220">
    <property type="entry name" value="PH-GRAM_GRAMDC"/>
    <property type="match status" value="1"/>
</dbReference>
<feature type="compositionally biased region" description="Low complexity" evidence="6">
    <location>
        <begin position="191"/>
        <end position="201"/>
    </location>
</feature>
<keyword evidence="5 7" id="KW-0472">Membrane</keyword>
<dbReference type="InterPro" id="IPR031968">
    <property type="entry name" value="VASt"/>
</dbReference>
<comment type="similarity">
    <text evidence="2">Belongs to the YSP2 family.</text>
</comment>